<dbReference type="Gene3D" id="2.60.40.290">
    <property type="match status" value="1"/>
</dbReference>
<evidence type="ECO:0000313" key="8">
    <source>
        <dbReference type="Proteomes" id="UP000482960"/>
    </source>
</evidence>
<dbReference type="PANTHER" id="PTHR46957:SF3">
    <property type="entry name" value="CYTOKINE RECEPTOR"/>
    <property type="match status" value="1"/>
</dbReference>
<keyword evidence="1" id="KW-0119">Carbohydrate metabolism</keyword>
<feature type="domain" description="CBM2" evidence="6">
    <location>
        <begin position="225"/>
        <end position="329"/>
    </location>
</feature>
<gene>
    <name evidence="7" type="ORF">Prum_087210</name>
</gene>
<dbReference type="Gene3D" id="2.60.40.10">
    <property type="entry name" value="Immunoglobulins"/>
    <property type="match status" value="2"/>
</dbReference>
<evidence type="ECO:0000256" key="3">
    <source>
        <dbReference type="ARBA" id="ARBA00023326"/>
    </source>
</evidence>
<evidence type="ECO:0008006" key="9">
    <source>
        <dbReference type="Google" id="ProtNLM"/>
    </source>
</evidence>
<name>A0A6V8LKC3_9ACTN</name>
<evidence type="ECO:0000259" key="6">
    <source>
        <dbReference type="PROSITE" id="PS51173"/>
    </source>
</evidence>
<dbReference type="GO" id="GO:0004553">
    <property type="term" value="F:hydrolase activity, hydrolyzing O-glycosyl compounds"/>
    <property type="evidence" value="ECO:0007669"/>
    <property type="project" value="InterPro"/>
</dbReference>
<sequence>MTPSRVCRIAVAVVAATVVLLPGQVAAADPPDTVPPGPPGRPVITGITYTGATMTWAPATDDRGVITEYAIWQRTPDRGDMLYNVARTTSFRFGGLTPGTSYTFFLRASDGQNYGAASEPVTFRTLTAPVESQPPSRPGTPVVTALTPTSAELRWAPSTDNVAVIRYLIYRVFGTQQTLFSYGYEDATGRLNVLVPDLDYTVVVVAEDPAGNRSAPSAPLRLRTPPDPAAACRVAFAGPTPGMPSTYRLAVTYTGPGRMHWSVRFTLPAGTVVAWSWSAGWQQVGDQVVFWYEGWADSLAPGETLTLDMALTGPGRPDPATVRLNGAAC</sequence>
<keyword evidence="2" id="KW-0326">Glycosidase</keyword>
<dbReference type="SUPFAM" id="SSF49265">
    <property type="entry name" value="Fibronectin type III"/>
    <property type="match status" value="2"/>
</dbReference>
<reference evidence="7 8" key="2">
    <citation type="submission" date="2020-03" db="EMBL/GenBank/DDBJ databases">
        <authorList>
            <person name="Ichikawa N."/>
            <person name="Kimura A."/>
            <person name="Kitahashi Y."/>
            <person name="Uohara A."/>
        </authorList>
    </citation>
    <scope>NUCLEOTIDE SEQUENCE [LARGE SCALE GENOMIC DNA]</scope>
    <source>
        <strain evidence="7 8">NBRC 108638</strain>
    </source>
</reference>
<dbReference type="SMART" id="SM00060">
    <property type="entry name" value="FN3"/>
    <property type="match status" value="2"/>
</dbReference>
<dbReference type="InterPro" id="IPR012291">
    <property type="entry name" value="CBM2_carb-bd_dom_sf"/>
</dbReference>
<keyword evidence="4" id="KW-0732">Signal</keyword>
<dbReference type="GO" id="GO:0000272">
    <property type="term" value="P:polysaccharide catabolic process"/>
    <property type="evidence" value="ECO:0007669"/>
    <property type="project" value="UniProtKB-KW"/>
</dbReference>
<dbReference type="CDD" id="cd00063">
    <property type="entry name" value="FN3"/>
    <property type="match status" value="2"/>
</dbReference>
<evidence type="ECO:0000313" key="7">
    <source>
        <dbReference type="EMBL" id="GFJ95079.1"/>
    </source>
</evidence>
<dbReference type="InterPro" id="IPR003961">
    <property type="entry name" value="FN3_dom"/>
</dbReference>
<keyword evidence="3" id="KW-0624">Polysaccharide degradation</keyword>
<keyword evidence="8" id="KW-1185">Reference proteome</keyword>
<dbReference type="SMART" id="SM00637">
    <property type="entry name" value="CBD_II"/>
    <property type="match status" value="1"/>
</dbReference>
<dbReference type="InterPro" id="IPR008965">
    <property type="entry name" value="CBM2/CBM3_carb-bd_dom_sf"/>
</dbReference>
<reference evidence="7 8" key="1">
    <citation type="submission" date="2020-03" db="EMBL/GenBank/DDBJ databases">
        <title>Whole genome shotgun sequence of Phytohabitans rumicis NBRC 108638.</title>
        <authorList>
            <person name="Komaki H."/>
            <person name="Tamura T."/>
        </authorList>
    </citation>
    <scope>NUCLEOTIDE SEQUENCE [LARGE SCALE GENOMIC DNA]</scope>
    <source>
        <strain evidence="7 8">NBRC 108638</strain>
    </source>
</reference>
<feature type="signal peptide" evidence="4">
    <location>
        <begin position="1"/>
        <end position="27"/>
    </location>
</feature>
<dbReference type="InterPro" id="IPR013783">
    <property type="entry name" value="Ig-like_fold"/>
</dbReference>
<evidence type="ECO:0000256" key="4">
    <source>
        <dbReference type="SAM" id="SignalP"/>
    </source>
</evidence>
<evidence type="ECO:0000256" key="1">
    <source>
        <dbReference type="ARBA" id="ARBA00023277"/>
    </source>
</evidence>
<dbReference type="PROSITE" id="PS51173">
    <property type="entry name" value="CBM2"/>
    <property type="match status" value="1"/>
</dbReference>
<dbReference type="InterPro" id="IPR001919">
    <property type="entry name" value="CBD2"/>
</dbReference>
<dbReference type="RefSeq" id="WP_173082498.1">
    <property type="nucleotide sequence ID" value="NZ_BAABJB010000022.1"/>
</dbReference>
<feature type="domain" description="Fibronectin type-III" evidence="5">
    <location>
        <begin position="137"/>
        <end position="227"/>
    </location>
</feature>
<dbReference type="GO" id="GO:0030247">
    <property type="term" value="F:polysaccharide binding"/>
    <property type="evidence" value="ECO:0007669"/>
    <property type="project" value="UniProtKB-UniRule"/>
</dbReference>
<evidence type="ECO:0000259" key="5">
    <source>
        <dbReference type="PROSITE" id="PS50853"/>
    </source>
</evidence>
<dbReference type="InterPro" id="IPR050713">
    <property type="entry name" value="RTP_Phos/Ushers"/>
</dbReference>
<dbReference type="Pfam" id="PF00041">
    <property type="entry name" value="fn3"/>
    <property type="match status" value="1"/>
</dbReference>
<dbReference type="GO" id="GO:0016020">
    <property type="term" value="C:membrane"/>
    <property type="evidence" value="ECO:0007669"/>
    <property type="project" value="UniProtKB-SubCell"/>
</dbReference>
<dbReference type="Pfam" id="PF00553">
    <property type="entry name" value="CBM_2"/>
    <property type="match status" value="1"/>
</dbReference>
<dbReference type="EMBL" id="BLPG01000001">
    <property type="protein sequence ID" value="GFJ95079.1"/>
    <property type="molecule type" value="Genomic_DNA"/>
</dbReference>
<dbReference type="AlphaFoldDB" id="A0A6V8LKC3"/>
<dbReference type="PANTHER" id="PTHR46957">
    <property type="entry name" value="CYTOKINE RECEPTOR"/>
    <property type="match status" value="1"/>
</dbReference>
<evidence type="ECO:0000256" key="2">
    <source>
        <dbReference type="ARBA" id="ARBA00023295"/>
    </source>
</evidence>
<protein>
    <recommendedName>
        <fullName evidence="9">Hydrolase</fullName>
    </recommendedName>
</protein>
<proteinExistence type="predicted"/>
<dbReference type="Proteomes" id="UP000482960">
    <property type="component" value="Unassembled WGS sequence"/>
</dbReference>
<dbReference type="PROSITE" id="PS50853">
    <property type="entry name" value="FN3"/>
    <property type="match status" value="2"/>
</dbReference>
<feature type="chain" id="PRO_5028931529" description="Hydrolase" evidence="4">
    <location>
        <begin position="28"/>
        <end position="329"/>
    </location>
</feature>
<accession>A0A6V8LKC3</accession>
<feature type="domain" description="Fibronectin type-III" evidence="5">
    <location>
        <begin position="38"/>
        <end position="130"/>
    </location>
</feature>
<organism evidence="7 8">
    <name type="scientific">Phytohabitans rumicis</name>
    <dbReference type="NCBI Taxonomy" id="1076125"/>
    <lineage>
        <taxon>Bacteria</taxon>
        <taxon>Bacillati</taxon>
        <taxon>Actinomycetota</taxon>
        <taxon>Actinomycetes</taxon>
        <taxon>Micromonosporales</taxon>
        <taxon>Micromonosporaceae</taxon>
    </lineage>
</organism>
<dbReference type="SUPFAM" id="SSF49384">
    <property type="entry name" value="Carbohydrate-binding domain"/>
    <property type="match status" value="1"/>
</dbReference>
<dbReference type="InterPro" id="IPR036116">
    <property type="entry name" value="FN3_sf"/>
</dbReference>
<comment type="caution">
    <text evidence="7">The sequence shown here is derived from an EMBL/GenBank/DDBJ whole genome shotgun (WGS) entry which is preliminary data.</text>
</comment>
<keyword evidence="2" id="KW-0378">Hydrolase</keyword>